<dbReference type="STRING" id="1160509.A0A3N4I188"/>
<sequence>MKTDSANQRDMISQVDLYVGLWNQVDLHEEAEAYTYTPAATLKAIEFKDDIFFSLKLKERFGLEEHEFDLFAFQPGCEYDTRTSSVRYDGTDARVTKMNMSKEAILGEIVEWEDGDFVIVRPTLLDPSTGLPSPEQLSRLIRDDPTCIPCVELCEALWKKLEERQVIHARGGPASGKSTLARTFQRYIAWKQPHIPSILIPWNVNLNTIRCYEDVLQEYIRKHHPQLRHSISSLAWSRYLLIIDDAQLSYAKSDFWLDFIKSLADGTSSSKPYILLLSSYGSPGPVPIQYLDSLSVHFEPAKAAKRMSLLVLIECRDKPSAYVLAFVDSYYVKYVRIQSIPHACDHVNWSTQISEYGFGQWFVLELFRY</sequence>
<organism evidence="1 2">
    <name type="scientific">Ascobolus immersus RN42</name>
    <dbReference type="NCBI Taxonomy" id="1160509"/>
    <lineage>
        <taxon>Eukaryota</taxon>
        <taxon>Fungi</taxon>
        <taxon>Dikarya</taxon>
        <taxon>Ascomycota</taxon>
        <taxon>Pezizomycotina</taxon>
        <taxon>Pezizomycetes</taxon>
        <taxon>Pezizales</taxon>
        <taxon>Ascobolaceae</taxon>
        <taxon>Ascobolus</taxon>
    </lineage>
</organism>
<evidence type="ECO:0000313" key="1">
    <source>
        <dbReference type="EMBL" id="RPA77870.1"/>
    </source>
</evidence>
<dbReference type="OrthoDB" id="2364732at2759"/>
<proteinExistence type="predicted"/>
<dbReference type="AlphaFoldDB" id="A0A3N4I188"/>
<protein>
    <submittedName>
        <fullName evidence="1">Uncharacterized protein</fullName>
    </submittedName>
</protein>
<dbReference type="Proteomes" id="UP000275078">
    <property type="component" value="Unassembled WGS sequence"/>
</dbReference>
<keyword evidence="2" id="KW-1185">Reference proteome</keyword>
<dbReference type="EMBL" id="ML119719">
    <property type="protein sequence ID" value="RPA77870.1"/>
    <property type="molecule type" value="Genomic_DNA"/>
</dbReference>
<accession>A0A3N4I188</accession>
<name>A0A3N4I188_ASCIM</name>
<evidence type="ECO:0000313" key="2">
    <source>
        <dbReference type="Proteomes" id="UP000275078"/>
    </source>
</evidence>
<reference evidence="1 2" key="1">
    <citation type="journal article" date="2018" name="Nat. Ecol. Evol.">
        <title>Pezizomycetes genomes reveal the molecular basis of ectomycorrhizal truffle lifestyle.</title>
        <authorList>
            <person name="Murat C."/>
            <person name="Payen T."/>
            <person name="Noel B."/>
            <person name="Kuo A."/>
            <person name="Morin E."/>
            <person name="Chen J."/>
            <person name="Kohler A."/>
            <person name="Krizsan K."/>
            <person name="Balestrini R."/>
            <person name="Da Silva C."/>
            <person name="Montanini B."/>
            <person name="Hainaut M."/>
            <person name="Levati E."/>
            <person name="Barry K.W."/>
            <person name="Belfiori B."/>
            <person name="Cichocki N."/>
            <person name="Clum A."/>
            <person name="Dockter R.B."/>
            <person name="Fauchery L."/>
            <person name="Guy J."/>
            <person name="Iotti M."/>
            <person name="Le Tacon F."/>
            <person name="Lindquist E.A."/>
            <person name="Lipzen A."/>
            <person name="Malagnac F."/>
            <person name="Mello A."/>
            <person name="Molinier V."/>
            <person name="Miyauchi S."/>
            <person name="Poulain J."/>
            <person name="Riccioni C."/>
            <person name="Rubini A."/>
            <person name="Sitrit Y."/>
            <person name="Splivallo R."/>
            <person name="Traeger S."/>
            <person name="Wang M."/>
            <person name="Zifcakova L."/>
            <person name="Wipf D."/>
            <person name="Zambonelli A."/>
            <person name="Paolocci F."/>
            <person name="Nowrousian M."/>
            <person name="Ottonello S."/>
            <person name="Baldrian P."/>
            <person name="Spatafora J.W."/>
            <person name="Henrissat B."/>
            <person name="Nagy L.G."/>
            <person name="Aury J.M."/>
            <person name="Wincker P."/>
            <person name="Grigoriev I.V."/>
            <person name="Bonfante P."/>
            <person name="Martin F.M."/>
        </authorList>
    </citation>
    <scope>NUCLEOTIDE SEQUENCE [LARGE SCALE GENOMIC DNA]</scope>
    <source>
        <strain evidence="1 2">RN42</strain>
    </source>
</reference>
<gene>
    <name evidence="1" type="ORF">BJ508DRAFT_309720</name>
</gene>